<dbReference type="Proteomes" id="UP000534286">
    <property type="component" value="Unassembled WGS sequence"/>
</dbReference>
<organism evidence="1 2">
    <name type="scientific">Streptosporangium album</name>
    <dbReference type="NCBI Taxonomy" id="47479"/>
    <lineage>
        <taxon>Bacteria</taxon>
        <taxon>Bacillati</taxon>
        <taxon>Actinomycetota</taxon>
        <taxon>Actinomycetes</taxon>
        <taxon>Streptosporangiales</taxon>
        <taxon>Streptosporangiaceae</taxon>
        <taxon>Streptosporangium</taxon>
    </lineage>
</organism>
<reference evidence="1 2" key="1">
    <citation type="submission" date="2020-08" db="EMBL/GenBank/DDBJ databases">
        <title>Sequencing the genomes of 1000 actinobacteria strains.</title>
        <authorList>
            <person name="Klenk H.-P."/>
        </authorList>
    </citation>
    <scope>NUCLEOTIDE SEQUENCE [LARGE SCALE GENOMIC DNA]</scope>
    <source>
        <strain evidence="1 2">DSM 43023</strain>
    </source>
</reference>
<keyword evidence="2" id="KW-1185">Reference proteome</keyword>
<dbReference type="EMBL" id="JACHJU010000004">
    <property type="protein sequence ID" value="MBB4942976.1"/>
    <property type="molecule type" value="Genomic_DNA"/>
</dbReference>
<accession>A0A7W7WDC2</accession>
<dbReference type="AlphaFoldDB" id="A0A7W7WDC2"/>
<protein>
    <submittedName>
        <fullName evidence="1">Uncharacterized protein</fullName>
    </submittedName>
</protein>
<name>A0A7W7WDC2_9ACTN</name>
<gene>
    <name evidence="1" type="ORF">FHR32_007376</name>
</gene>
<sequence length="77" mass="8094">MHEVGKRAAELAGVGTVLEALAAHHSEVNGPGRLAPVMRLLVRLPPAVFGLILGREWFVDAATTPVTEPATGIFSSH</sequence>
<evidence type="ECO:0000313" key="2">
    <source>
        <dbReference type="Proteomes" id="UP000534286"/>
    </source>
</evidence>
<dbReference type="RefSeq" id="WP_246468309.1">
    <property type="nucleotide sequence ID" value="NZ_BAABEK010000071.1"/>
</dbReference>
<comment type="caution">
    <text evidence="1">The sequence shown here is derived from an EMBL/GenBank/DDBJ whole genome shotgun (WGS) entry which is preliminary data.</text>
</comment>
<proteinExistence type="predicted"/>
<evidence type="ECO:0000313" key="1">
    <source>
        <dbReference type="EMBL" id="MBB4942976.1"/>
    </source>
</evidence>